<dbReference type="OrthoDB" id="9813134at2"/>
<dbReference type="RefSeq" id="WP_043472048.1">
    <property type="nucleotide sequence ID" value="NZ_CP134822.1"/>
</dbReference>
<dbReference type="SUPFAM" id="SSF52540">
    <property type="entry name" value="P-loop containing nucleoside triphosphate hydrolases"/>
    <property type="match status" value="1"/>
</dbReference>
<dbReference type="PANTHER" id="PTHR34704">
    <property type="entry name" value="ATPASE"/>
    <property type="match status" value="1"/>
</dbReference>
<keyword evidence="1" id="KW-0547">Nucleotide-binding</keyword>
<sequence length="505" mass="55321">MAGQLGKPERLLDRDHEWALLNDFLADPAPELRLAIVSGRRRNGKSFLLEALTEAVGGLYLTAVQEEGRVPALHRFTETIAAHAGVRPGAMRLDDWRDVLTAALDVVNRASGAPLVVIDELPYLMQHSPEIPGFLQLLYDQSQSGRAPGGRVVLCGSAMSVMSELLSGTKPLRGRAVLDLRLPAFDYRTARSHWGVEDPAVALQVDAVLGGAPGYRPLAAGPAPQSEADFGPWVERTLLDPGRALYSRVEAEFLLREDPRITHRTLYYDVLSAVARGASTPAKVGSMLERSRSAMVAPLEVLESTGYVRKEQDLLRTRHPVISVADPVIRFNQLITLPMVDLVERRRGGQVWQSSRPTYHSKILGPHFEETVREWARSFALDETGLSLGAVGTAEIADPAARTKHEVDLLALAPGERPQSPRTAITLIGEAKATVQPRGRKDLERLEHIRTLLTGQGHRSDHATLALFSLHGFHPDVIDAADRRRDVLLIDIDALYGDGPIRGLA</sequence>
<gene>
    <name evidence="1" type="ORF">SFRA_022390</name>
</gene>
<evidence type="ECO:0000313" key="1">
    <source>
        <dbReference type="EMBL" id="RKM93252.1"/>
    </source>
</evidence>
<dbReference type="AlphaFoldDB" id="A0A3M8EYS5"/>
<dbReference type="InterPro" id="IPR027417">
    <property type="entry name" value="P-loop_NTPase"/>
</dbReference>
<organism evidence="1 2">
    <name type="scientific">Streptomyces xinghaiensis</name>
    <dbReference type="NCBI Taxonomy" id="1038928"/>
    <lineage>
        <taxon>Bacteria</taxon>
        <taxon>Bacillati</taxon>
        <taxon>Actinomycetota</taxon>
        <taxon>Actinomycetes</taxon>
        <taxon>Kitasatosporales</taxon>
        <taxon>Streptomycetaceae</taxon>
        <taxon>Streptomyces</taxon>
    </lineage>
</organism>
<name>A0A3M8EYS5_9ACTN</name>
<comment type="caution">
    <text evidence="1">The sequence shown here is derived from an EMBL/GenBank/DDBJ whole genome shotgun (WGS) entry which is preliminary data.</text>
</comment>
<dbReference type="EMBL" id="JNAD02000011">
    <property type="protein sequence ID" value="RKM93252.1"/>
    <property type="molecule type" value="Genomic_DNA"/>
</dbReference>
<protein>
    <submittedName>
        <fullName evidence="1">ATP-binding protein</fullName>
    </submittedName>
</protein>
<dbReference type="GO" id="GO:0005524">
    <property type="term" value="F:ATP binding"/>
    <property type="evidence" value="ECO:0007669"/>
    <property type="project" value="UniProtKB-KW"/>
</dbReference>
<dbReference type="PANTHER" id="PTHR34704:SF1">
    <property type="entry name" value="ATPASE"/>
    <property type="match status" value="1"/>
</dbReference>
<keyword evidence="2" id="KW-1185">Reference proteome</keyword>
<dbReference type="Gene3D" id="3.40.50.300">
    <property type="entry name" value="P-loop containing nucleotide triphosphate hydrolases"/>
    <property type="match status" value="1"/>
</dbReference>
<dbReference type="Proteomes" id="UP000028058">
    <property type="component" value="Unassembled WGS sequence"/>
</dbReference>
<accession>A0A3M8EYS5</accession>
<reference evidence="1 2" key="1">
    <citation type="journal article" date="2014" name="Genome Announc.">
        <title>Draft Genome Sequence of Streptomyces fradiae ATCC 19609, a Strain Highly Sensitive to Antibiotics.</title>
        <authorList>
            <person name="Bekker O.B."/>
            <person name="Klimina K.M."/>
            <person name="Vatlin A.A."/>
            <person name="Zakharevich N.V."/>
            <person name="Kasianov A.S."/>
            <person name="Danilenko V.N."/>
        </authorList>
    </citation>
    <scope>NUCLEOTIDE SEQUENCE [LARGE SCALE GENOMIC DNA]</scope>
    <source>
        <strain evidence="1 2">ATCC 19609</strain>
    </source>
</reference>
<keyword evidence="1" id="KW-0067">ATP-binding</keyword>
<evidence type="ECO:0000313" key="2">
    <source>
        <dbReference type="Proteomes" id="UP000028058"/>
    </source>
</evidence>
<proteinExistence type="predicted"/>